<comment type="caution">
    <text evidence="2">The sequence shown here is derived from an EMBL/GenBank/DDBJ whole genome shotgun (WGS) entry which is preliminary data.</text>
</comment>
<keyword evidence="3" id="KW-1185">Reference proteome</keyword>
<evidence type="ECO:0000256" key="1">
    <source>
        <dbReference type="SAM" id="MobiDB-lite"/>
    </source>
</evidence>
<sequence>MMEGWSPATDDVKRCMGEVFGGPHHDPSVYFLLIMPSVLSGPWHLDLIWRRWFQKKSVFRWSMRSPSDASRSRWGGGAEPVLGPCRLRGGVRLPPSAAPSLPHPPTARAPRLSPVQGRRGGGRPPLLPNGARGGGIHADRLPLLAHHRRLFVRRPRGSPRRLLPPLEVSTPVLLFLSSLDFISPHDTHSWIDTSVRPAGYHSLPPCGDLASCP</sequence>
<name>A0A4Y2B5Z7_ARAVE</name>
<proteinExistence type="predicted"/>
<dbReference type="AlphaFoldDB" id="A0A4Y2B5Z7"/>
<accession>A0A4Y2B5Z7</accession>
<dbReference type="EMBL" id="BGPR01000050">
    <property type="protein sequence ID" value="GBL86879.1"/>
    <property type="molecule type" value="Genomic_DNA"/>
</dbReference>
<dbReference type="Proteomes" id="UP000499080">
    <property type="component" value="Unassembled WGS sequence"/>
</dbReference>
<evidence type="ECO:0000313" key="2">
    <source>
        <dbReference type="EMBL" id="GBL86879.1"/>
    </source>
</evidence>
<evidence type="ECO:0000313" key="3">
    <source>
        <dbReference type="Proteomes" id="UP000499080"/>
    </source>
</evidence>
<gene>
    <name evidence="2" type="ORF">AVEN_96099_1</name>
</gene>
<organism evidence="2 3">
    <name type="scientific">Araneus ventricosus</name>
    <name type="common">Orbweaver spider</name>
    <name type="synonym">Epeira ventricosa</name>
    <dbReference type="NCBI Taxonomy" id="182803"/>
    <lineage>
        <taxon>Eukaryota</taxon>
        <taxon>Metazoa</taxon>
        <taxon>Ecdysozoa</taxon>
        <taxon>Arthropoda</taxon>
        <taxon>Chelicerata</taxon>
        <taxon>Arachnida</taxon>
        <taxon>Araneae</taxon>
        <taxon>Araneomorphae</taxon>
        <taxon>Entelegynae</taxon>
        <taxon>Araneoidea</taxon>
        <taxon>Araneidae</taxon>
        <taxon>Araneus</taxon>
    </lineage>
</organism>
<feature type="region of interest" description="Disordered" evidence="1">
    <location>
        <begin position="93"/>
        <end position="130"/>
    </location>
</feature>
<protein>
    <submittedName>
        <fullName evidence="2">Uncharacterized protein</fullName>
    </submittedName>
</protein>
<reference evidence="2 3" key="1">
    <citation type="journal article" date="2019" name="Sci. Rep.">
        <title>Orb-weaving spider Araneus ventricosus genome elucidates the spidroin gene catalogue.</title>
        <authorList>
            <person name="Kono N."/>
            <person name="Nakamura H."/>
            <person name="Ohtoshi R."/>
            <person name="Moran D.A.P."/>
            <person name="Shinohara A."/>
            <person name="Yoshida Y."/>
            <person name="Fujiwara M."/>
            <person name="Mori M."/>
            <person name="Tomita M."/>
            <person name="Arakawa K."/>
        </authorList>
    </citation>
    <scope>NUCLEOTIDE SEQUENCE [LARGE SCALE GENOMIC DNA]</scope>
</reference>